<dbReference type="PANTHER" id="PTHR48050:SF13">
    <property type="entry name" value="STEROL 3-BETA-GLUCOSYLTRANSFERASE UGT80A2"/>
    <property type="match status" value="1"/>
</dbReference>
<feature type="domain" description="Glycosyltransferase family 28 N-terminal" evidence="1">
    <location>
        <begin position="3"/>
        <end position="126"/>
    </location>
</feature>
<dbReference type="EMBL" id="CP093313">
    <property type="protein sequence ID" value="UWZ86026.1"/>
    <property type="molecule type" value="Genomic_DNA"/>
</dbReference>
<dbReference type="InterPro" id="IPR010610">
    <property type="entry name" value="EryCIII-like_C"/>
</dbReference>
<dbReference type="CDD" id="cd03784">
    <property type="entry name" value="GT1_Gtf-like"/>
    <property type="match status" value="1"/>
</dbReference>
<organism evidence="3 4">
    <name type="scientific">Occallatibacter riparius</name>
    <dbReference type="NCBI Taxonomy" id="1002689"/>
    <lineage>
        <taxon>Bacteria</taxon>
        <taxon>Pseudomonadati</taxon>
        <taxon>Acidobacteriota</taxon>
        <taxon>Terriglobia</taxon>
        <taxon>Terriglobales</taxon>
        <taxon>Acidobacteriaceae</taxon>
        <taxon>Occallatibacter</taxon>
    </lineage>
</organism>
<reference evidence="3" key="1">
    <citation type="submission" date="2021-04" db="EMBL/GenBank/DDBJ databases">
        <title>Phylogenetic analysis of Acidobacteriaceae.</title>
        <authorList>
            <person name="Qiu L."/>
            <person name="Zhang Q."/>
        </authorList>
    </citation>
    <scope>NUCLEOTIDE SEQUENCE</scope>
    <source>
        <strain evidence="3">DSM 25168</strain>
    </source>
</reference>
<dbReference type="Gene3D" id="3.40.50.2000">
    <property type="entry name" value="Glycogen Phosphorylase B"/>
    <property type="match status" value="2"/>
</dbReference>
<dbReference type="InterPro" id="IPR002213">
    <property type="entry name" value="UDP_glucos_trans"/>
</dbReference>
<dbReference type="Pfam" id="PF06722">
    <property type="entry name" value="EryCIII-like_C"/>
    <property type="match status" value="1"/>
</dbReference>
<evidence type="ECO:0000313" key="3">
    <source>
        <dbReference type="EMBL" id="UWZ86026.1"/>
    </source>
</evidence>
<accession>A0A9J7BW45</accession>
<evidence type="ECO:0000313" key="4">
    <source>
        <dbReference type="Proteomes" id="UP001059380"/>
    </source>
</evidence>
<dbReference type="InterPro" id="IPR050426">
    <property type="entry name" value="Glycosyltransferase_28"/>
</dbReference>
<dbReference type="RefSeq" id="WP_260795668.1">
    <property type="nucleotide sequence ID" value="NZ_CP093313.1"/>
</dbReference>
<evidence type="ECO:0000259" key="1">
    <source>
        <dbReference type="Pfam" id="PF03033"/>
    </source>
</evidence>
<dbReference type="GO" id="GO:0008194">
    <property type="term" value="F:UDP-glycosyltransferase activity"/>
    <property type="evidence" value="ECO:0007669"/>
    <property type="project" value="InterPro"/>
</dbReference>
<evidence type="ECO:0000259" key="2">
    <source>
        <dbReference type="Pfam" id="PF06722"/>
    </source>
</evidence>
<dbReference type="InterPro" id="IPR004276">
    <property type="entry name" value="GlycoTrans_28_N"/>
</dbReference>
<proteinExistence type="predicted"/>
<dbReference type="KEGG" id="orp:MOP44_08785"/>
<sequence>MRIVLSNIGTYGDIHPLIAIALELKRRGHTPVMALPAVYEPKIRPLGLEFHAVRPDIDPTNTALVAMIYDVKHGTERGLRDFLFPVLRQTYEDLLHAATQPARADLLLLGELNYAGPIVAEVTGIPWASYVLAPLSFFSAFDPPVLPPYPRLARADRTPGMGRAIRRLARLVSRRWPDPIYDLRRELGLPRGPNPLFDAKHSPYLVLALFSRMLGCEQKDWPDHTRITGFCFYDAESGNAKLPPHLEKFLDAGPPPVVFTLGSAAVLAAGRFFEHSARAAIKLGVRAVLLIGSDQRNRPHQALPDTICVAEYAPYSKLFPRASVIVHQGGVGTTANCLQAGRPMLIMPYSHDQPDNARRMRRLKVARVIKRSDYTPLRVARKLSILLEEPKYARRAEAVARRLSHEDGTKSACDALEELARKTQR</sequence>
<name>A0A9J7BW45_9BACT</name>
<keyword evidence="4" id="KW-1185">Reference proteome</keyword>
<dbReference type="GO" id="GO:0033072">
    <property type="term" value="P:vancomycin biosynthetic process"/>
    <property type="evidence" value="ECO:0007669"/>
    <property type="project" value="UniProtKB-ARBA"/>
</dbReference>
<feature type="domain" description="Erythromycin biosynthesis protein CIII-like C-terminal" evidence="2">
    <location>
        <begin position="294"/>
        <end position="401"/>
    </location>
</feature>
<dbReference type="GO" id="GO:0016758">
    <property type="term" value="F:hexosyltransferase activity"/>
    <property type="evidence" value="ECO:0007669"/>
    <property type="project" value="InterPro"/>
</dbReference>
<dbReference type="Proteomes" id="UP001059380">
    <property type="component" value="Chromosome"/>
</dbReference>
<dbReference type="GO" id="GO:0005975">
    <property type="term" value="P:carbohydrate metabolic process"/>
    <property type="evidence" value="ECO:0007669"/>
    <property type="project" value="InterPro"/>
</dbReference>
<protein>
    <submittedName>
        <fullName evidence="3">Glycosyltransferase</fullName>
    </submittedName>
</protein>
<dbReference type="Pfam" id="PF03033">
    <property type="entry name" value="Glyco_transf_28"/>
    <property type="match status" value="1"/>
</dbReference>
<dbReference type="SUPFAM" id="SSF53756">
    <property type="entry name" value="UDP-Glycosyltransferase/glycogen phosphorylase"/>
    <property type="match status" value="1"/>
</dbReference>
<dbReference type="PANTHER" id="PTHR48050">
    <property type="entry name" value="STEROL 3-BETA-GLUCOSYLTRANSFERASE"/>
    <property type="match status" value="1"/>
</dbReference>
<dbReference type="AlphaFoldDB" id="A0A9J7BW45"/>
<gene>
    <name evidence="3" type="ORF">MOP44_08785</name>
</gene>